<dbReference type="PANTHER" id="PTHR10242:SF2">
    <property type="entry name" value="N-GLYCOSYLASE_DNA LYASE"/>
    <property type="match status" value="1"/>
</dbReference>
<name>A0ABN9LIC0_9NEOB</name>
<sequence>MQIITFMTNVNLPCFQRVFTLQLMILRQSCEIWVLVTEQSLLVRVPGQYCKNKGPDWLDTLRLAPYEEAKSALCALPGVGAKVADCVCLMALDKPEAVPVDTHVWQIAKRGTIYPSSVRVTRLSQSGCTGRLV</sequence>
<organism evidence="1 2">
    <name type="scientific">Ranitomeya imitator</name>
    <name type="common">mimic poison frog</name>
    <dbReference type="NCBI Taxonomy" id="111125"/>
    <lineage>
        <taxon>Eukaryota</taxon>
        <taxon>Metazoa</taxon>
        <taxon>Chordata</taxon>
        <taxon>Craniata</taxon>
        <taxon>Vertebrata</taxon>
        <taxon>Euteleostomi</taxon>
        <taxon>Amphibia</taxon>
        <taxon>Batrachia</taxon>
        <taxon>Anura</taxon>
        <taxon>Neobatrachia</taxon>
        <taxon>Hyloidea</taxon>
        <taxon>Dendrobatidae</taxon>
        <taxon>Dendrobatinae</taxon>
        <taxon>Ranitomeya</taxon>
    </lineage>
</organism>
<dbReference type="EMBL" id="CAUEEQ010020024">
    <property type="protein sequence ID" value="CAJ0942441.1"/>
    <property type="molecule type" value="Genomic_DNA"/>
</dbReference>
<dbReference type="SUPFAM" id="SSF48150">
    <property type="entry name" value="DNA-glycosylase"/>
    <property type="match status" value="1"/>
</dbReference>
<comment type="caution">
    <text evidence="1">The sequence shown here is derived from an EMBL/GenBank/DDBJ whole genome shotgun (WGS) entry which is preliminary data.</text>
</comment>
<proteinExistence type="predicted"/>
<dbReference type="InterPro" id="IPR023170">
    <property type="entry name" value="HhH_base_excis_C"/>
</dbReference>
<dbReference type="PANTHER" id="PTHR10242">
    <property type="entry name" value="8-OXOGUANINE DNA GLYCOSYLASE"/>
    <property type="match status" value="1"/>
</dbReference>
<reference evidence="1" key="1">
    <citation type="submission" date="2023-07" db="EMBL/GenBank/DDBJ databases">
        <authorList>
            <person name="Stuckert A."/>
        </authorList>
    </citation>
    <scope>NUCLEOTIDE SEQUENCE</scope>
</reference>
<dbReference type="Gene3D" id="1.10.1670.10">
    <property type="entry name" value="Helix-hairpin-Helix base-excision DNA repair enzymes (C-terminal)"/>
    <property type="match status" value="1"/>
</dbReference>
<accession>A0ABN9LIC0</accession>
<dbReference type="InterPro" id="IPR011257">
    <property type="entry name" value="DNA_glycosylase"/>
</dbReference>
<dbReference type="Gene3D" id="1.10.340.30">
    <property type="entry name" value="Hypothetical protein, domain 2"/>
    <property type="match status" value="1"/>
</dbReference>
<dbReference type="Proteomes" id="UP001176940">
    <property type="component" value="Unassembled WGS sequence"/>
</dbReference>
<keyword evidence="2" id="KW-1185">Reference proteome</keyword>
<protein>
    <submittedName>
        <fullName evidence="1">Uncharacterized protein</fullName>
    </submittedName>
</protein>
<evidence type="ECO:0000313" key="2">
    <source>
        <dbReference type="Proteomes" id="UP001176940"/>
    </source>
</evidence>
<gene>
    <name evidence="1" type="ORF">RIMI_LOCUS9596038</name>
</gene>
<evidence type="ECO:0000313" key="1">
    <source>
        <dbReference type="EMBL" id="CAJ0942441.1"/>
    </source>
</evidence>
<dbReference type="InterPro" id="IPR052054">
    <property type="entry name" value="Oxidative_DNA_repair_enzyme"/>
</dbReference>